<dbReference type="PRINTS" id="PR00069">
    <property type="entry name" value="ALDKETRDTASE"/>
</dbReference>
<dbReference type="FunFam" id="3.20.20.100:FF:000015">
    <property type="entry name" value="Oxidoreductase, aldo/keto reductase family"/>
    <property type="match status" value="1"/>
</dbReference>
<protein>
    <submittedName>
        <fullName evidence="8">Aldo/keto reductase</fullName>
    </submittedName>
</protein>
<sequence>MIESITDTYTLNNGTSIPGVGFGTWQTPDGDTAISAVKAALDAGYRHIDTAAVYGNETSIGTALAESGVDRTELFITSKLWNTERGYDKTMKAFEKTLADLQLDYLDLYLIHWPANARRYSDWQAINADTWRAFEQLHQDGRIKAIGTSNFLPHHLDALMDKADVIPAINQIEYHPGQTQAETVDFCRQHNILIEAWGPLGTGKMLGNETLAELASHYNKSVAQLCIRWCLQNGTLPLPKSVTPERIKANTDVFDFTISEADMLAINKLPYIGGSGLNPDWLLYIRIIPFGWLPETAHAER</sequence>
<dbReference type="CDD" id="cd19071">
    <property type="entry name" value="AKR_AKR1-5-like"/>
    <property type="match status" value="1"/>
</dbReference>
<feature type="domain" description="NADP-dependent oxidoreductase" evidence="7">
    <location>
        <begin position="20"/>
        <end position="268"/>
    </location>
</feature>
<dbReference type="PANTHER" id="PTHR43827:SF3">
    <property type="entry name" value="NADP-DEPENDENT OXIDOREDUCTASE DOMAIN-CONTAINING PROTEIN"/>
    <property type="match status" value="1"/>
</dbReference>
<feature type="binding site" evidence="5">
    <location>
        <position position="112"/>
    </location>
    <ligand>
        <name>substrate</name>
    </ligand>
</feature>
<dbReference type="InterPro" id="IPR023210">
    <property type="entry name" value="NADP_OxRdtase_dom"/>
</dbReference>
<dbReference type="Proteomes" id="UP000290407">
    <property type="component" value="Unassembled WGS sequence"/>
</dbReference>
<dbReference type="PIRSF" id="PIRSF000097">
    <property type="entry name" value="AKR"/>
    <property type="match status" value="1"/>
</dbReference>
<dbReference type="AlphaFoldDB" id="A0A4Q2UK94"/>
<accession>A0A4Q2UK94</accession>
<evidence type="ECO:0000313" key="8">
    <source>
        <dbReference type="EMBL" id="RYC69933.1"/>
    </source>
</evidence>
<dbReference type="InterPro" id="IPR036812">
    <property type="entry name" value="NAD(P)_OxRdtase_dom_sf"/>
</dbReference>
<comment type="similarity">
    <text evidence="1">Belongs to the aldo/keto reductase family.</text>
</comment>
<dbReference type="PROSITE" id="PS00063">
    <property type="entry name" value="ALDOKETO_REDUCTASE_3"/>
    <property type="match status" value="1"/>
</dbReference>
<dbReference type="GO" id="GO:0016616">
    <property type="term" value="F:oxidoreductase activity, acting on the CH-OH group of donors, NAD or NADP as acceptor"/>
    <property type="evidence" value="ECO:0007669"/>
    <property type="project" value="UniProtKB-ARBA"/>
</dbReference>
<feature type="site" description="Lowers pKa of active site Tyr" evidence="6">
    <location>
        <position position="79"/>
    </location>
</feature>
<evidence type="ECO:0000313" key="9">
    <source>
        <dbReference type="Proteomes" id="UP000290407"/>
    </source>
</evidence>
<dbReference type="SUPFAM" id="SSF51430">
    <property type="entry name" value="NAD(P)-linked oxidoreductase"/>
    <property type="match status" value="1"/>
</dbReference>
<evidence type="ECO:0000256" key="3">
    <source>
        <dbReference type="ARBA" id="ARBA00023002"/>
    </source>
</evidence>
<dbReference type="EMBL" id="SBLB01000002">
    <property type="protein sequence ID" value="RYC69933.1"/>
    <property type="molecule type" value="Genomic_DNA"/>
</dbReference>
<dbReference type="InterPro" id="IPR018170">
    <property type="entry name" value="Aldo/ket_reductase_CS"/>
</dbReference>
<evidence type="ECO:0000256" key="2">
    <source>
        <dbReference type="ARBA" id="ARBA00022857"/>
    </source>
</evidence>
<evidence type="ECO:0000256" key="6">
    <source>
        <dbReference type="PIRSR" id="PIRSR000097-3"/>
    </source>
</evidence>
<reference evidence="8 9" key="1">
    <citation type="submission" date="2019-01" db="EMBL/GenBank/DDBJ databases">
        <title>Spirosoma flava sp. nov., a propanil-degrading bacterium isolated from herbicide-contaminated soil.</title>
        <authorList>
            <person name="Zhang L."/>
            <person name="Jiang J.-D."/>
        </authorList>
    </citation>
    <scope>NUCLEOTIDE SEQUENCE [LARGE SCALE GENOMIC DNA]</scope>
    <source>
        <strain evidence="8 9">TY50</strain>
    </source>
</reference>
<keyword evidence="3" id="KW-0560">Oxidoreductase</keyword>
<evidence type="ECO:0000256" key="1">
    <source>
        <dbReference type="ARBA" id="ARBA00007905"/>
    </source>
</evidence>
<dbReference type="Pfam" id="PF00248">
    <property type="entry name" value="Aldo_ket_red"/>
    <property type="match status" value="1"/>
</dbReference>
<evidence type="ECO:0000256" key="5">
    <source>
        <dbReference type="PIRSR" id="PIRSR000097-2"/>
    </source>
</evidence>
<dbReference type="Gene3D" id="3.20.20.100">
    <property type="entry name" value="NADP-dependent oxidoreductase domain"/>
    <property type="match status" value="1"/>
</dbReference>
<evidence type="ECO:0000256" key="4">
    <source>
        <dbReference type="PIRSR" id="PIRSR000097-1"/>
    </source>
</evidence>
<organism evidence="8 9">
    <name type="scientific">Spirosoma sordidisoli</name>
    <dbReference type="NCBI Taxonomy" id="2502893"/>
    <lineage>
        <taxon>Bacteria</taxon>
        <taxon>Pseudomonadati</taxon>
        <taxon>Bacteroidota</taxon>
        <taxon>Cytophagia</taxon>
        <taxon>Cytophagales</taxon>
        <taxon>Cytophagaceae</taxon>
        <taxon>Spirosoma</taxon>
    </lineage>
</organism>
<gene>
    <name evidence="8" type="ORF">EQG79_08655</name>
</gene>
<name>A0A4Q2UK94_9BACT</name>
<proteinExistence type="inferred from homology"/>
<feature type="active site" description="Proton donor" evidence="4">
    <location>
        <position position="54"/>
    </location>
</feature>
<dbReference type="PROSITE" id="PS00798">
    <property type="entry name" value="ALDOKETO_REDUCTASE_1"/>
    <property type="match status" value="1"/>
</dbReference>
<keyword evidence="9" id="KW-1185">Reference proteome</keyword>
<keyword evidence="2" id="KW-0521">NADP</keyword>
<dbReference type="PANTHER" id="PTHR43827">
    <property type="entry name" value="2,5-DIKETO-D-GLUCONIC ACID REDUCTASE"/>
    <property type="match status" value="1"/>
</dbReference>
<dbReference type="InterPro" id="IPR020471">
    <property type="entry name" value="AKR"/>
</dbReference>
<comment type="caution">
    <text evidence="8">The sequence shown here is derived from an EMBL/GenBank/DDBJ whole genome shotgun (WGS) entry which is preliminary data.</text>
</comment>
<dbReference type="RefSeq" id="WP_129601188.1">
    <property type="nucleotide sequence ID" value="NZ_SBLB01000002.1"/>
</dbReference>
<evidence type="ECO:0000259" key="7">
    <source>
        <dbReference type="Pfam" id="PF00248"/>
    </source>
</evidence>